<evidence type="ECO:0000313" key="3">
    <source>
        <dbReference type="Proteomes" id="UP001189624"/>
    </source>
</evidence>
<protein>
    <submittedName>
        <fullName evidence="2">Uncharacterized protein</fullName>
    </submittedName>
</protein>
<evidence type="ECO:0000313" key="2">
    <source>
        <dbReference type="EMBL" id="CAJ1976286.1"/>
    </source>
</evidence>
<name>A0AA86T0H7_9FABA</name>
<accession>A0AA86T0H7</accession>
<dbReference type="Proteomes" id="UP001189624">
    <property type="component" value="Chromosome 10"/>
</dbReference>
<evidence type="ECO:0000256" key="1">
    <source>
        <dbReference type="SAM" id="MobiDB-lite"/>
    </source>
</evidence>
<feature type="region of interest" description="Disordered" evidence="1">
    <location>
        <begin position="21"/>
        <end position="70"/>
    </location>
</feature>
<proteinExistence type="predicted"/>
<dbReference type="EMBL" id="OY731407">
    <property type="protein sequence ID" value="CAJ1976286.1"/>
    <property type="molecule type" value="Genomic_DNA"/>
</dbReference>
<dbReference type="AlphaFoldDB" id="A0AA86T0H7"/>
<reference evidence="2" key="1">
    <citation type="submission" date="2023-10" db="EMBL/GenBank/DDBJ databases">
        <authorList>
            <person name="Domelevo Entfellner J.-B."/>
        </authorList>
    </citation>
    <scope>NUCLEOTIDE SEQUENCE</scope>
</reference>
<sequence>MGKEKDPMDCGVLKRNIRSTVTRGTDDETNALFNRSGAKGNRPLKQTTKSSKAKLAQFHLKADPEPSTSE</sequence>
<dbReference type="Gramene" id="rna-AYBTSS11_LOCUS28423">
    <property type="protein sequence ID" value="CAJ1976286.1"/>
    <property type="gene ID" value="gene-AYBTSS11_LOCUS28423"/>
</dbReference>
<gene>
    <name evidence="2" type="ORF">AYBTSS11_LOCUS28423</name>
</gene>
<keyword evidence="3" id="KW-1185">Reference proteome</keyword>
<organism evidence="2 3">
    <name type="scientific">Sphenostylis stenocarpa</name>
    <dbReference type="NCBI Taxonomy" id="92480"/>
    <lineage>
        <taxon>Eukaryota</taxon>
        <taxon>Viridiplantae</taxon>
        <taxon>Streptophyta</taxon>
        <taxon>Embryophyta</taxon>
        <taxon>Tracheophyta</taxon>
        <taxon>Spermatophyta</taxon>
        <taxon>Magnoliopsida</taxon>
        <taxon>eudicotyledons</taxon>
        <taxon>Gunneridae</taxon>
        <taxon>Pentapetalae</taxon>
        <taxon>rosids</taxon>
        <taxon>fabids</taxon>
        <taxon>Fabales</taxon>
        <taxon>Fabaceae</taxon>
        <taxon>Papilionoideae</taxon>
        <taxon>50 kb inversion clade</taxon>
        <taxon>NPAAA clade</taxon>
        <taxon>indigoferoid/millettioid clade</taxon>
        <taxon>Phaseoleae</taxon>
        <taxon>Sphenostylis</taxon>
    </lineage>
</organism>